<name>A0ABR2F988_9ROSI</name>
<accession>A0ABR2F988</accession>
<keyword evidence="3" id="KW-1185">Reference proteome</keyword>
<evidence type="ECO:0000313" key="2">
    <source>
        <dbReference type="EMBL" id="KAK8574892.1"/>
    </source>
</evidence>
<sequence>MENPSEFLGANFPKIPGSHGGRPPDLALASTKSVLSIREVQTLERHGSPIPPEVLPRLIESDNAYNTEMSANESRGSHFPILRESHEVEDVTVQVANDTKLQLPIGSYDRPTTIAQKGKETIVAPSIGEGSSKSTHGNVDTACKNREMAMELDDDINGLVDDEVGGLEMGLAKEVASNERIIVSETTLNKENHTTS</sequence>
<feature type="region of interest" description="Disordered" evidence="1">
    <location>
        <begin position="1"/>
        <end position="25"/>
    </location>
</feature>
<reference evidence="2 3" key="1">
    <citation type="journal article" date="2024" name="G3 (Bethesda)">
        <title>Genome assembly of Hibiscus sabdariffa L. provides insights into metabolisms of medicinal natural products.</title>
        <authorList>
            <person name="Kim T."/>
        </authorList>
    </citation>
    <scope>NUCLEOTIDE SEQUENCE [LARGE SCALE GENOMIC DNA]</scope>
    <source>
        <strain evidence="2">TK-2024</strain>
        <tissue evidence="2">Old leaves</tissue>
    </source>
</reference>
<proteinExistence type="predicted"/>
<evidence type="ECO:0000313" key="3">
    <source>
        <dbReference type="Proteomes" id="UP001472677"/>
    </source>
</evidence>
<evidence type="ECO:0000256" key="1">
    <source>
        <dbReference type="SAM" id="MobiDB-lite"/>
    </source>
</evidence>
<organism evidence="2 3">
    <name type="scientific">Hibiscus sabdariffa</name>
    <name type="common">roselle</name>
    <dbReference type="NCBI Taxonomy" id="183260"/>
    <lineage>
        <taxon>Eukaryota</taxon>
        <taxon>Viridiplantae</taxon>
        <taxon>Streptophyta</taxon>
        <taxon>Embryophyta</taxon>
        <taxon>Tracheophyta</taxon>
        <taxon>Spermatophyta</taxon>
        <taxon>Magnoliopsida</taxon>
        <taxon>eudicotyledons</taxon>
        <taxon>Gunneridae</taxon>
        <taxon>Pentapetalae</taxon>
        <taxon>rosids</taxon>
        <taxon>malvids</taxon>
        <taxon>Malvales</taxon>
        <taxon>Malvaceae</taxon>
        <taxon>Malvoideae</taxon>
        <taxon>Hibiscus</taxon>
    </lineage>
</organism>
<comment type="caution">
    <text evidence="2">The sequence shown here is derived from an EMBL/GenBank/DDBJ whole genome shotgun (WGS) entry which is preliminary data.</text>
</comment>
<dbReference type="EMBL" id="JBBPBM010000007">
    <property type="protein sequence ID" value="KAK8574892.1"/>
    <property type="molecule type" value="Genomic_DNA"/>
</dbReference>
<gene>
    <name evidence="2" type="ORF">V6N12_062569</name>
</gene>
<protein>
    <submittedName>
        <fullName evidence="2">Uncharacterized protein</fullName>
    </submittedName>
</protein>
<dbReference type="Proteomes" id="UP001472677">
    <property type="component" value="Unassembled WGS sequence"/>
</dbReference>